<name>A0A510IE70_9VIBR</name>
<evidence type="ECO:0000313" key="1">
    <source>
        <dbReference type="EMBL" id="BBL92009.1"/>
    </source>
</evidence>
<accession>A0A510IE70</accession>
<reference evidence="2" key="1">
    <citation type="submission" date="2019-07" db="EMBL/GenBank/DDBJ databases">
        <title>Complete Genome Sequences of Vibrion rotiferianus strain AM7.</title>
        <authorList>
            <person name="Miyazaki K."/>
            <person name="Wiseschart A."/>
            <person name="Pootanakit K."/>
            <person name="Ishimori K."/>
            <person name="Kitahara K."/>
        </authorList>
    </citation>
    <scope>NUCLEOTIDE SEQUENCE [LARGE SCALE GENOMIC DNA]</scope>
    <source>
        <strain evidence="2">AM7</strain>
    </source>
</reference>
<dbReference type="AlphaFoldDB" id="A0A510IE70"/>
<organism evidence="1 2">
    <name type="scientific">Vibrio rotiferianus</name>
    <dbReference type="NCBI Taxonomy" id="190895"/>
    <lineage>
        <taxon>Bacteria</taxon>
        <taxon>Pseudomonadati</taxon>
        <taxon>Pseudomonadota</taxon>
        <taxon>Gammaproteobacteria</taxon>
        <taxon>Vibrionales</taxon>
        <taxon>Vibrionaceae</taxon>
        <taxon>Vibrio</taxon>
    </lineage>
</organism>
<gene>
    <name evidence="1" type="ORF">VroAM7_46620</name>
</gene>
<dbReference type="Proteomes" id="UP000315115">
    <property type="component" value="Chromosome 2"/>
</dbReference>
<protein>
    <submittedName>
        <fullName evidence="1">Uncharacterized protein</fullName>
    </submittedName>
</protein>
<evidence type="ECO:0000313" key="2">
    <source>
        <dbReference type="Proteomes" id="UP000315115"/>
    </source>
</evidence>
<dbReference type="EMBL" id="AP019799">
    <property type="protein sequence ID" value="BBL92009.1"/>
    <property type="molecule type" value="Genomic_DNA"/>
</dbReference>
<sequence length="59" mass="6570">MDITISIFVCHTDKEALKAFIAVRFGSLQKHRAPPEFNIGANSMISRVLFGIETPTTTF</sequence>
<proteinExistence type="predicted"/>